<dbReference type="AlphaFoldDB" id="G4NNZ3"/>
<dbReference type="NCBIfam" id="NF000868">
    <property type="entry name" value="PRK00080.1"/>
    <property type="match status" value="1"/>
</dbReference>
<dbReference type="KEGG" id="cra:CTO_0044"/>
<dbReference type="InterPro" id="IPR036390">
    <property type="entry name" value="WH_DNA-bd_sf"/>
</dbReference>
<dbReference type="CDD" id="cd00009">
    <property type="entry name" value="AAA"/>
    <property type="match status" value="1"/>
</dbReference>
<evidence type="ECO:0000259" key="10">
    <source>
        <dbReference type="SMART" id="SM00382"/>
    </source>
</evidence>
<comment type="function">
    <text evidence="9">The RuvA-RuvB-RuvC complex processes Holliday junction (HJ) DNA during genetic recombination and DNA repair, while the RuvA-RuvB complex plays an important role in the rescue of blocked DNA replication forks via replication fork reversal (RFR). RuvA specifically binds to HJ cruciform DNA, conferring on it an open structure. The RuvB hexamer acts as an ATP-dependent pump, pulling dsDNA into and through the RuvAB complex. RuvB forms 2 homohexamers on either side of HJ DNA bound by 1 or 2 RuvA tetramers; 4 subunits per hexamer contact DNA at a time. Coordinated motions by a converter formed by DNA-disengaged RuvB subunits stimulates ATP hydrolysis and nucleotide exchange. Immobilization of the converter enables RuvB to convert the ATP-contained energy into a lever motion, pulling 2 nucleotides of DNA out of the RuvA tetramer per ATP hydrolyzed, thus driving DNA branch migration. The RuvB motors rotate together with the DNA substrate, which together with the progressing nucleotide cycle form the mechanistic basis for DNA recombination by continuous HJ branch migration. Branch migration allows RuvC to scan DNA until it finds its consensus sequence, where it cleaves and resolves cruciform DNA.</text>
</comment>
<organism evidence="11 12">
    <name type="scientific">Chlamydia trachomatis serovar A (strain A2497)</name>
    <dbReference type="NCBI Taxonomy" id="580047"/>
    <lineage>
        <taxon>Bacteria</taxon>
        <taxon>Pseudomonadati</taxon>
        <taxon>Chlamydiota</taxon>
        <taxon>Chlamydiia</taxon>
        <taxon>Chlamydiales</taxon>
        <taxon>Chlamydiaceae</taxon>
        <taxon>Chlamydia/Chlamydophila group</taxon>
        <taxon>Chlamydia</taxon>
    </lineage>
</organism>
<dbReference type="Pfam" id="PF17864">
    <property type="entry name" value="AAA_lid_4"/>
    <property type="match status" value="1"/>
</dbReference>
<dbReference type="Gene3D" id="1.10.10.10">
    <property type="entry name" value="Winged helix-like DNA-binding domain superfamily/Winged helix DNA-binding domain"/>
    <property type="match status" value="1"/>
</dbReference>
<feature type="binding site" evidence="9">
    <location>
        <position position="169"/>
    </location>
    <ligand>
        <name>ATP</name>
        <dbReference type="ChEBI" id="CHEBI:30616"/>
    </ligand>
</feature>
<comment type="domain">
    <text evidence="9">Has 3 domains, the large (RuvB-L) and small ATPase (RuvB-S) domains and the C-terminal head (RuvB-H) domain. The head domain binds DNA, while the ATPase domains jointly bind ATP, ADP or are empty depending on the state of the subunit in the translocation cycle. During a single DNA translocation step the structure of each domain remains the same, but their relative positions change.</text>
</comment>
<feature type="binding site" evidence="9">
    <location>
        <position position="64"/>
    </location>
    <ligand>
        <name>ATP</name>
        <dbReference type="ChEBI" id="CHEBI:30616"/>
    </ligand>
</feature>
<dbReference type="KEGG" id="cty:CTR_0401"/>
<dbReference type="Proteomes" id="UP000009287">
    <property type="component" value="Chromosome"/>
</dbReference>
<dbReference type="GO" id="GO:0005524">
    <property type="term" value="F:ATP binding"/>
    <property type="evidence" value="ECO:0007669"/>
    <property type="project" value="UniProtKB-UniRule"/>
</dbReference>
<evidence type="ECO:0000256" key="4">
    <source>
        <dbReference type="ARBA" id="ARBA00022801"/>
    </source>
</evidence>
<keyword evidence="2 9" id="KW-0547">Nucleotide-binding</keyword>
<comment type="similarity">
    <text evidence="9">Belongs to the RuvB family.</text>
</comment>
<dbReference type="GO" id="GO:0016887">
    <property type="term" value="F:ATP hydrolysis activity"/>
    <property type="evidence" value="ECO:0007669"/>
    <property type="project" value="RHEA"/>
</dbReference>
<feature type="binding site" evidence="9">
    <location>
        <position position="63"/>
    </location>
    <ligand>
        <name>ATP</name>
        <dbReference type="ChEBI" id="CHEBI:30616"/>
    </ligand>
</feature>
<comment type="catalytic activity">
    <reaction evidence="9">
        <text>ATP + H2O = ADP + phosphate + H(+)</text>
        <dbReference type="Rhea" id="RHEA:13065"/>
        <dbReference type="ChEBI" id="CHEBI:15377"/>
        <dbReference type="ChEBI" id="CHEBI:15378"/>
        <dbReference type="ChEBI" id="CHEBI:30616"/>
        <dbReference type="ChEBI" id="CHEBI:43474"/>
        <dbReference type="ChEBI" id="CHEBI:456216"/>
    </reaction>
</comment>
<keyword evidence="4 9" id="KW-0378">Hydrolase</keyword>
<accession>H1ZQE4</accession>
<evidence type="ECO:0000256" key="9">
    <source>
        <dbReference type="HAMAP-Rule" id="MF_00016"/>
    </source>
</evidence>
<feature type="binding site" evidence="9">
    <location>
        <position position="64"/>
    </location>
    <ligand>
        <name>Mg(2+)</name>
        <dbReference type="ChEBI" id="CHEBI:18420"/>
    </ligand>
</feature>
<reference evidence="11 12" key="1">
    <citation type="journal article" date="2011" name="J. Exp. Med.">
        <title>A live-attenuated chlamydial vaccine protects against trachoma in nonhuman primates.</title>
        <authorList>
            <person name="Kari L."/>
            <person name="Whitmire W.M."/>
            <person name="Olivares-Zavaleta N."/>
            <person name="Goheen M.M."/>
            <person name="Taylor L.D."/>
            <person name="Carlson J.H."/>
            <person name="Sturdevant G.L."/>
            <person name="Lu C."/>
            <person name="Bakios L.E."/>
            <person name="Randall L.B."/>
            <person name="Parnell M.J."/>
            <person name="Zhong G."/>
            <person name="Caldwell H.D."/>
        </authorList>
    </citation>
    <scope>NUCLEOTIDE SEQUENCE [LARGE SCALE GENOMIC DNA]</scope>
    <source>
        <strain evidence="11 12">A2497</strain>
    </source>
</reference>
<comment type="subunit">
    <text evidence="9">Homohexamer. Forms an RuvA(8)-RuvB(12)-Holliday junction (HJ) complex. HJ DNA is sandwiched between 2 RuvA tetramers; dsDNA enters through RuvA and exits via RuvB. An RuvB hexamer assembles on each DNA strand where it exits the tetramer. Each RuvB hexamer is contacted by two RuvA subunits (via domain III) on 2 adjacent RuvB subunits; this complex drives branch migration. In the full resolvosome a probable DNA-RuvA(4)-RuvB(12)-RuvC(2) complex forms which resolves the HJ.</text>
</comment>
<dbReference type="Pfam" id="PF05491">
    <property type="entry name" value="WHD_RuvB"/>
    <property type="match status" value="1"/>
</dbReference>
<keyword evidence="7 9" id="KW-0233">DNA recombination</keyword>
<dbReference type="GO" id="GO:0000400">
    <property type="term" value="F:four-way junction DNA binding"/>
    <property type="evidence" value="ECO:0007669"/>
    <property type="project" value="UniProtKB-UniRule"/>
</dbReference>
<evidence type="ECO:0000256" key="5">
    <source>
        <dbReference type="ARBA" id="ARBA00022840"/>
    </source>
</evidence>
<dbReference type="PATRIC" id="fig|580047.4.peg.48"/>
<dbReference type="SMART" id="SM00382">
    <property type="entry name" value="AAA"/>
    <property type="match status" value="1"/>
</dbReference>
<dbReference type="EC" id="3.6.4.-" evidence="9"/>
<dbReference type="InterPro" id="IPR003593">
    <property type="entry name" value="AAA+_ATPase"/>
</dbReference>
<feature type="domain" description="AAA+ ATPase" evidence="10">
    <location>
        <begin position="49"/>
        <end position="182"/>
    </location>
</feature>
<keyword evidence="1 9" id="KW-0963">Cytoplasm</keyword>
<sequence>MTHKISVLHQDKKFDFSLRPKKLTEFCGQKQLKERLDLFLRAAVQRNEVPGHCLFYGPPGLGKTSLAHIMANTIGKGLVIASGPQLLKPSDLIGLLTGLQEGDIFFIDEIHRMGKAAEEYLYPAMEDFKVDITLDSGPGARSVRLDLAPFTLVGATTRAGMLSEPLRTRFAFTGRVDYYTDEDLVSILSRSSQLLAIEANQETLLEIARRARGTPRLANNLLRWVRDFAQMREGNCINSAVAEKALAMLLIDNLGLNEIDIKLLSVMIDFYQGGPVGMKTLAMAVGEDVRTLEDMYEPFLILKGLVQRTARGRVATPLAYEHLNRNPKDRWGEE</sequence>
<dbReference type="PANTHER" id="PTHR42848:SF1">
    <property type="entry name" value="HOLLIDAY JUNCTION BRANCH MIGRATION COMPLEX SUBUNIT RUVB"/>
    <property type="match status" value="1"/>
</dbReference>
<feature type="binding site" evidence="9">
    <location>
        <position position="60"/>
    </location>
    <ligand>
        <name>ATP</name>
        <dbReference type="ChEBI" id="CHEBI:30616"/>
    </ligand>
</feature>
<dbReference type="InterPro" id="IPR008824">
    <property type="entry name" value="RuvB-like_N"/>
</dbReference>
<dbReference type="SUPFAM" id="SSF46785">
    <property type="entry name" value="Winged helix' DNA-binding domain"/>
    <property type="match status" value="1"/>
</dbReference>
<feature type="binding site" evidence="9">
    <location>
        <position position="19"/>
    </location>
    <ligand>
        <name>ATP</name>
        <dbReference type="ChEBI" id="CHEBI:30616"/>
    </ligand>
</feature>
<dbReference type="GO" id="GO:0006281">
    <property type="term" value="P:DNA repair"/>
    <property type="evidence" value="ECO:0007669"/>
    <property type="project" value="UniProtKB-UniRule"/>
</dbReference>
<dbReference type="GO" id="GO:0006310">
    <property type="term" value="P:DNA recombination"/>
    <property type="evidence" value="ECO:0007669"/>
    <property type="project" value="UniProtKB-UniRule"/>
</dbReference>
<proteinExistence type="inferred from homology"/>
<evidence type="ECO:0000256" key="6">
    <source>
        <dbReference type="ARBA" id="ARBA00023125"/>
    </source>
</evidence>
<feature type="binding site" evidence="9">
    <location>
        <position position="308"/>
    </location>
    <ligand>
        <name>DNA</name>
        <dbReference type="ChEBI" id="CHEBI:16991"/>
    </ligand>
</feature>
<dbReference type="HAMAP" id="MF_00016">
    <property type="entry name" value="DNA_HJ_migration_RuvB"/>
    <property type="match status" value="1"/>
</dbReference>
<dbReference type="InterPro" id="IPR036388">
    <property type="entry name" value="WH-like_DNA-bd_sf"/>
</dbReference>
<evidence type="ECO:0000313" key="12">
    <source>
        <dbReference type="Proteomes" id="UP000009287"/>
    </source>
</evidence>
<dbReference type="GO" id="GO:0005737">
    <property type="term" value="C:cytoplasm"/>
    <property type="evidence" value="ECO:0007669"/>
    <property type="project" value="UniProtKB-SubCell"/>
</dbReference>
<protein>
    <recommendedName>
        <fullName evidence="9">Holliday junction branch migration complex subunit RuvB</fullName>
        <ecNumber evidence="9">3.6.4.-</ecNumber>
    </recommendedName>
</protein>
<comment type="subcellular location">
    <subcellularLocation>
        <location evidence="9">Cytoplasm</location>
    </subcellularLocation>
</comment>
<feature type="region of interest" description="Small ATPAse domain (RuvB-S)" evidence="9">
    <location>
        <begin position="180"/>
        <end position="250"/>
    </location>
</feature>
<feature type="binding site" evidence="9">
    <location>
        <position position="313"/>
    </location>
    <ligand>
        <name>DNA</name>
        <dbReference type="ChEBI" id="CHEBI:16991"/>
    </ligand>
</feature>
<dbReference type="GO" id="GO:0048476">
    <property type="term" value="C:Holliday junction resolvase complex"/>
    <property type="evidence" value="ECO:0007669"/>
    <property type="project" value="UniProtKB-UniRule"/>
</dbReference>
<evidence type="ECO:0000256" key="3">
    <source>
        <dbReference type="ARBA" id="ARBA00022763"/>
    </source>
</evidence>
<feature type="binding site" evidence="9">
    <location>
        <position position="179"/>
    </location>
    <ligand>
        <name>ATP</name>
        <dbReference type="ChEBI" id="CHEBI:30616"/>
    </ligand>
</feature>
<keyword evidence="6 9" id="KW-0238">DNA-binding</keyword>
<evidence type="ECO:0000313" key="11">
    <source>
        <dbReference type="EMBL" id="AEP34848.1"/>
    </source>
</evidence>
<dbReference type="InterPro" id="IPR008823">
    <property type="entry name" value="RuvB_wg_C"/>
</dbReference>
<dbReference type="NCBIfam" id="TIGR00635">
    <property type="entry name" value="ruvB"/>
    <property type="match status" value="1"/>
</dbReference>
<dbReference type="Pfam" id="PF05496">
    <property type="entry name" value="RuvB_N"/>
    <property type="match status" value="1"/>
</dbReference>
<feature type="binding site" evidence="9">
    <location>
        <position position="216"/>
    </location>
    <ligand>
        <name>ATP</name>
        <dbReference type="ChEBI" id="CHEBI:30616"/>
    </ligand>
</feature>
<gene>
    <name evidence="9" type="primary">ruvB</name>
    <name evidence="11" type="ordered locus">CTO_0044</name>
</gene>
<evidence type="ECO:0000256" key="1">
    <source>
        <dbReference type="ARBA" id="ARBA00022490"/>
    </source>
</evidence>
<feature type="binding site" evidence="9">
    <location>
        <begin position="126"/>
        <end position="128"/>
    </location>
    <ligand>
        <name>ATP</name>
        <dbReference type="ChEBI" id="CHEBI:30616"/>
    </ligand>
</feature>
<name>G4NNZ3_CHLT4</name>
<dbReference type="InterPro" id="IPR027417">
    <property type="entry name" value="P-loop_NTPase"/>
</dbReference>
<accession>G4NNZ3</accession>
<dbReference type="InterPro" id="IPR041445">
    <property type="entry name" value="AAA_lid_4"/>
</dbReference>
<feature type="binding site" evidence="9">
    <location>
        <position position="18"/>
    </location>
    <ligand>
        <name>ATP</name>
        <dbReference type="ChEBI" id="CHEBI:30616"/>
    </ligand>
</feature>
<keyword evidence="3 9" id="KW-0227">DNA damage</keyword>
<dbReference type="GO" id="GO:0009378">
    <property type="term" value="F:four-way junction helicase activity"/>
    <property type="evidence" value="ECO:0007669"/>
    <property type="project" value="InterPro"/>
</dbReference>
<feature type="region of interest" description="Head domain (RuvB-H)" evidence="9">
    <location>
        <begin position="253"/>
        <end position="334"/>
    </location>
</feature>
<dbReference type="Gene3D" id="1.10.8.60">
    <property type="match status" value="1"/>
</dbReference>
<keyword evidence="5 9" id="KW-0067">ATP-binding</keyword>
<dbReference type="Gene3D" id="3.40.50.300">
    <property type="entry name" value="P-loop containing nucleotide triphosphate hydrolases"/>
    <property type="match status" value="1"/>
</dbReference>
<dbReference type="EMBL" id="CP002401">
    <property type="protein sequence ID" value="AEP34848.1"/>
    <property type="molecule type" value="Genomic_DNA"/>
</dbReference>
<comment type="caution">
    <text evidence="9">Lacks conserved residue(s) required for the propagation of feature annotation.</text>
</comment>
<dbReference type="SUPFAM" id="SSF52540">
    <property type="entry name" value="P-loop containing nucleoside triphosphate hydrolases"/>
    <property type="match status" value="1"/>
</dbReference>
<dbReference type="InterPro" id="IPR004605">
    <property type="entry name" value="DNA_helicase_Holl-junc_RuvB"/>
</dbReference>
<evidence type="ECO:0000256" key="8">
    <source>
        <dbReference type="ARBA" id="ARBA00023204"/>
    </source>
</evidence>
<dbReference type="RefSeq" id="WP_009873512.1">
    <property type="nucleotide sequence ID" value="NC_016798.1"/>
</dbReference>
<dbReference type="PANTHER" id="PTHR42848">
    <property type="match status" value="1"/>
</dbReference>
<dbReference type="SMR" id="G4NNZ3"/>
<keyword evidence="8 9" id="KW-0234">DNA repair</keyword>
<evidence type="ECO:0000256" key="2">
    <source>
        <dbReference type="ARBA" id="ARBA00022741"/>
    </source>
</evidence>
<evidence type="ECO:0000256" key="7">
    <source>
        <dbReference type="ARBA" id="ARBA00023172"/>
    </source>
</evidence>
<feature type="binding site" evidence="9">
    <location>
        <position position="65"/>
    </location>
    <ligand>
        <name>ATP</name>
        <dbReference type="ChEBI" id="CHEBI:30616"/>
    </ligand>
</feature>